<keyword evidence="3 6" id="KW-0815">Transposition</keyword>
<dbReference type="NCBIfam" id="NF033543">
    <property type="entry name" value="transpos_IS256"/>
    <property type="match status" value="1"/>
</dbReference>
<keyword evidence="6" id="KW-0814">Transposable element</keyword>
<dbReference type="PANTHER" id="PTHR33217">
    <property type="entry name" value="TRANSPOSASE FOR INSERTION SEQUENCE ELEMENT IS1081"/>
    <property type="match status" value="1"/>
</dbReference>
<keyword evidence="8" id="KW-1185">Reference proteome</keyword>
<evidence type="ECO:0000256" key="2">
    <source>
        <dbReference type="ARBA" id="ARBA00010961"/>
    </source>
</evidence>
<evidence type="ECO:0000256" key="3">
    <source>
        <dbReference type="ARBA" id="ARBA00022578"/>
    </source>
</evidence>
<proteinExistence type="inferred from homology"/>
<dbReference type="EMBL" id="JBHMAH010000030">
    <property type="protein sequence ID" value="MFB9861276.1"/>
    <property type="molecule type" value="Genomic_DNA"/>
</dbReference>
<sequence length="392" mass="45134">MTQFTTDIMQALVKKEDISEVFRTHLETAVNTLLQTELSAFLDYEKYDRIGFNSGNSRNGTYTRTLHTEYGNLELSMPRDRNGEFNQQTVAPYKRANDTLESFVIHMFQKGVTMSEISDLIEKMYGHHYTPQTVSNMTKAMSEQVDAFKHRPLAARYACIYLDATYIALKRDTVSKEAVYIAVGIREDGSKEVLAYTVAPTESAFVWEEVLQDVKARGVEDVLLFISDGLKGITDRIFAVFPDARYQACCVHLSRGISHKVRVADRAEICDDFKSVYRAESRASGEKALQAFVDKWKKTYPKVTQSLASNPYIFTFYDFPKSIWRSIYSTNLIESFNKKVKKYSKRKEQFPNEDSLDRFLVSQFEIYNQSFSTRCHLGFDQARAELTAMFKE</sequence>
<evidence type="ECO:0000256" key="4">
    <source>
        <dbReference type="ARBA" id="ARBA00023125"/>
    </source>
</evidence>
<name>A0ABV5Z6G9_9STAP</name>
<dbReference type="RefSeq" id="WP_372909181.1">
    <property type="nucleotide sequence ID" value="NZ_JBHMAH010000030.1"/>
</dbReference>
<keyword evidence="5 6" id="KW-0233">DNA recombination</keyword>
<dbReference type="Proteomes" id="UP001589740">
    <property type="component" value="Unassembled WGS sequence"/>
</dbReference>
<reference evidence="7 8" key="1">
    <citation type="submission" date="2024-09" db="EMBL/GenBank/DDBJ databases">
        <authorList>
            <person name="Sun Q."/>
            <person name="Mori K."/>
        </authorList>
    </citation>
    <scope>NUCLEOTIDE SEQUENCE [LARGE SCALE GENOMIC DNA]</scope>
    <source>
        <strain evidence="7 8">JCM 12822</strain>
    </source>
</reference>
<accession>A0ABV5Z6G9</accession>
<dbReference type="Pfam" id="PF00872">
    <property type="entry name" value="Transposase_mut"/>
    <property type="match status" value="1"/>
</dbReference>
<evidence type="ECO:0000256" key="5">
    <source>
        <dbReference type="ARBA" id="ARBA00023172"/>
    </source>
</evidence>
<comment type="caution">
    <text evidence="7">The sequence shown here is derived from an EMBL/GenBank/DDBJ whole genome shotgun (WGS) entry which is preliminary data.</text>
</comment>
<protein>
    <recommendedName>
        <fullName evidence="6">Mutator family transposase</fullName>
    </recommendedName>
</protein>
<dbReference type="InterPro" id="IPR001207">
    <property type="entry name" value="Transposase_mutator"/>
</dbReference>
<evidence type="ECO:0000313" key="7">
    <source>
        <dbReference type="EMBL" id="MFB9861276.1"/>
    </source>
</evidence>
<keyword evidence="4 6" id="KW-0238">DNA-binding</keyword>
<comment type="function">
    <text evidence="1 6">Required for the transposition of the insertion element.</text>
</comment>
<dbReference type="PROSITE" id="PS01007">
    <property type="entry name" value="TRANSPOSASE_MUTATOR"/>
    <property type="match status" value="1"/>
</dbReference>
<evidence type="ECO:0000256" key="1">
    <source>
        <dbReference type="ARBA" id="ARBA00002190"/>
    </source>
</evidence>
<evidence type="ECO:0000313" key="8">
    <source>
        <dbReference type="Proteomes" id="UP001589740"/>
    </source>
</evidence>
<evidence type="ECO:0000256" key="6">
    <source>
        <dbReference type="RuleBase" id="RU365089"/>
    </source>
</evidence>
<organism evidence="7 8">
    <name type="scientific">Salinicoccus siamensis</name>
    <dbReference type="NCBI Taxonomy" id="381830"/>
    <lineage>
        <taxon>Bacteria</taxon>
        <taxon>Bacillati</taxon>
        <taxon>Bacillota</taxon>
        <taxon>Bacilli</taxon>
        <taxon>Bacillales</taxon>
        <taxon>Staphylococcaceae</taxon>
        <taxon>Salinicoccus</taxon>
    </lineage>
</organism>
<gene>
    <name evidence="7" type="ORF">ACFFLE_09390</name>
</gene>
<comment type="similarity">
    <text evidence="2 6">Belongs to the transposase mutator family.</text>
</comment>
<dbReference type="PANTHER" id="PTHR33217:SF8">
    <property type="entry name" value="MUTATOR FAMILY TRANSPOSASE"/>
    <property type="match status" value="1"/>
</dbReference>